<feature type="domain" description="NAD(P)-binding" evidence="1">
    <location>
        <begin position="8"/>
        <end position="148"/>
    </location>
</feature>
<dbReference type="AlphaFoldDB" id="A0A2R8AGB6"/>
<evidence type="ECO:0000313" key="2">
    <source>
        <dbReference type="EMBL" id="SPF31110.1"/>
    </source>
</evidence>
<accession>A0A2R8AGB6</accession>
<dbReference type="InterPro" id="IPR036291">
    <property type="entry name" value="NAD(P)-bd_dom_sf"/>
</dbReference>
<dbReference type="OrthoDB" id="367683at2"/>
<organism evidence="2 3">
    <name type="scientific">Pontivivens insulae</name>
    <dbReference type="NCBI Taxonomy" id="1639689"/>
    <lineage>
        <taxon>Bacteria</taxon>
        <taxon>Pseudomonadati</taxon>
        <taxon>Pseudomonadota</taxon>
        <taxon>Alphaproteobacteria</taxon>
        <taxon>Rhodobacterales</taxon>
        <taxon>Paracoccaceae</taxon>
        <taxon>Pontivivens</taxon>
    </lineage>
</organism>
<name>A0A2R8AGB6_9RHOB</name>
<dbReference type="CDD" id="cd05243">
    <property type="entry name" value="SDR_a5"/>
    <property type="match status" value="1"/>
</dbReference>
<dbReference type="InterPro" id="IPR051207">
    <property type="entry name" value="ComplexI_NDUFA9_subunit"/>
</dbReference>
<gene>
    <name evidence="2" type="ORF">POI8812_03461</name>
</gene>
<sequence length="297" mass="32163">MKRVFIAGATGYLGRHLCAEYQRQGWHVTALVRRASAGQSLAVDISVVAEATQPETLTGVLDDIDLVVSALGITRQADGLSYWDVDYQANKNLLNEALRAGVQHFAYVHVLNADKMTGVPLIDAKQAFVADLQAAGIHHTIIAPSGYFSDVADFLAMARRGRIWLFGDGQQLINPIHGADLAAAIHDAVLRGDLWLDVGGPDTLTQSDLAALCFEVLGRQEKIIHLPDVLRRLVLRVLPYLVPQAVAGPAQFFLTAFGMDMVGLPKGKHRLADHLKEVVRKPNRLAGGDSAAEQVTP</sequence>
<dbReference type="RefSeq" id="WP_108783826.1">
    <property type="nucleotide sequence ID" value="NZ_OMKW01000005.1"/>
</dbReference>
<dbReference type="EMBL" id="OMKW01000005">
    <property type="protein sequence ID" value="SPF31110.1"/>
    <property type="molecule type" value="Genomic_DNA"/>
</dbReference>
<keyword evidence="3" id="KW-1185">Reference proteome</keyword>
<dbReference type="SUPFAM" id="SSF51735">
    <property type="entry name" value="NAD(P)-binding Rossmann-fold domains"/>
    <property type="match status" value="1"/>
</dbReference>
<dbReference type="PANTHER" id="PTHR12126:SF11">
    <property type="entry name" value="NADH DEHYDROGENASE [UBIQUINONE] 1 ALPHA SUBCOMPLEX SUBUNIT 9, MITOCHONDRIAL"/>
    <property type="match status" value="1"/>
</dbReference>
<evidence type="ECO:0000313" key="3">
    <source>
        <dbReference type="Proteomes" id="UP000244932"/>
    </source>
</evidence>
<reference evidence="2 3" key="1">
    <citation type="submission" date="2018-03" db="EMBL/GenBank/DDBJ databases">
        <authorList>
            <person name="Keele B.F."/>
        </authorList>
    </citation>
    <scope>NUCLEOTIDE SEQUENCE [LARGE SCALE GENOMIC DNA]</scope>
    <source>
        <strain evidence="2 3">CeCT 8812</strain>
    </source>
</reference>
<proteinExistence type="predicted"/>
<dbReference type="Gene3D" id="3.40.50.720">
    <property type="entry name" value="NAD(P)-binding Rossmann-like Domain"/>
    <property type="match status" value="1"/>
</dbReference>
<dbReference type="PANTHER" id="PTHR12126">
    <property type="entry name" value="NADH-UBIQUINONE OXIDOREDUCTASE 39 KDA SUBUNIT-RELATED"/>
    <property type="match status" value="1"/>
</dbReference>
<dbReference type="GO" id="GO:0044877">
    <property type="term" value="F:protein-containing complex binding"/>
    <property type="evidence" value="ECO:0007669"/>
    <property type="project" value="TreeGrafter"/>
</dbReference>
<dbReference type="InterPro" id="IPR016040">
    <property type="entry name" value="NAD(P)-bd_dom"/>
</dbReference>
<protein>
    <recommendedName>
        <fullName evidence="1">NAD(P)-binding domain-containing protein</fullName>
    </recommendedName>
</protein>
<dbReference type="Pfam" id="PF13460">
    <property type="entry name" value="NAD_binding_10"/>
    <property type="match status" value="1"/>
</dbReference>
<dbReference type="Proteomes" id="UP000244932">
    <property type="component" value="Unassembled WGS sequence"/>
</dbReference>
<evidence type="ECO:0000259" key="1">
    <source>
        <dbReference type="Pfam" id="PF13460"/>
    </source>
</evidence>
<dbReference type="GO" id="GO:0015995">
    <property type="term" value="P:chlorophyll biosynthetic process"/>
    <property type="evidence" value="ECO:0007669"/>
    <property type="project" value="UniProtKB-UniPathway"/>
</dbReference>
<dbReference type="UniPathway" id="UPA00668"/>